<reference evidence="3 4" key="1">
    <citation type="journal article" date="2022" name="Allergy">
        <title>Genome assembly and annotation of Periplaneta americana reveal a comprehensive cockroach allergen profile.</title>
        <authorList>
            <person name="Wang L."/>
            <person name="Xiong Q."/>
            <person name="Saelim N."/>
            <person name="Wang L."/>
            <person name="Nong W."/>
            <person name="Wan A.T."/>
            <person name="Shi M."/>
            <person name="Liu X."/>
            <person name="Cao Q."/>
            <person name="Hui J.H.L."/>
            <person name="Sookrung N."/>
            <person name="Leung T.F."/>
            <person name="Tungtrongchitr A."/>
            <person name="Tsui S.K.W."/>
        </authorList>
    </citation>
    <scope>NUCLEOTIDE SEQUENCE [LARGE SCALE GENOMIC DNA]</scope>
    <source>
        <strain evidence="3">PWHHKU_190912</strain>
    </source>
</reference>
<name>A0ABQ8T9N0_PERAM</name>
<feature type="region of interest" description="Disordered" evidence="1">
    <location>
        <begin position="201"/>
        <end position="315"/>
    </location>
</feature>
<dbReference type="Proteomes" id="UP001148838">
    <property type="component" value="Unassembled WGS sequence"/>
</dbReference>
<evidence type="ECO:0000256" key="1">
    <source>
        <dbReference type="SAM" id="MobiDB-lite"/>
    </source>
</evidence>
<dbReference type="Gene3D" id="1.10.10.10">
    <property type="entry name" value="Winged helix-like DNA-binding domain superfamily/Winged helix DNA-binding domain"/>
    <property type="match status" value="1"/>
</dbReference>
<accession>A0ABQ8T9N0</accession>
<gene>
    <name evidence="3" type="ORF">ANN_04399</name>
</gene>
<feature type="compositionally biased region" description="Low complexity" evidence="1">
    <location>
        <begin position="253"/>
        <end position="287"/>
    </location>
</feature>
<evidence type="ECO:0000313" key="4">
    <source>
        <dbReference type="Proteomes" id="UP001148838"/>
    </source>
</evidence>
<keyword evidence="2" id="KW-0472">Membrane</keyword>
<evidence type="ECO:0000256" key="2">
    <source>
        <dbReference type="SAM" id="Phobius"/>
    </source>
</evidence>
<keyword evidence="4" id="KW-1185">Reference proteome</keyword>
<keyword evidence="2" id="KW-0812">Transmembrane</keyword>
<feature type="compositionally biased region" description="Gly residues" evidence="1">
    <location>
        <begin position="288"/>
        <end position="298"/>
    </location>
</feature>
<protein>
    <submittedName>
        <fullName evidence="3">Uncharacterized protein</fullName>
    </submittedName>
</protein>
<evidence type="ECO:0000313" key="3">
    <source>
        <dbReference type="EMBL" id="KAJ4442806.1"/>
    </source>
</evidence>
<dbReference type="EMBL" id="JAJSOF020000013">
    <property type="protein sequence ID" value="KAJ4442806.1"/>
    <property type="molecule type" value="Genomic_DNA"/>
</dbReference>
<feature type="compositionally biased region" description="Low complexity" evidence="1">
    <location>
        <begin position="299"/>
        <end position="315"/>
    </location>
</feature>
<feature type="compositionally biased region" description="Low complexity" evidence="1">
    <location>
        <begin position="211"/>
        <end position="231"/>
    </location>
</feature>
<feature type="transmembrane region" description="Helical" evidence="2">
    <location>
        <begin position="171"/>
        <end position="200"/>
    </location>
</feature>
<comment type="caution">
    <text evidence="3">The sequence shown here is derived from an EMBL/GenBank/DDBJ whole genome shotgun (WGS) entry which is preliminary data.</text>
</comment>
<dbReference type="InterPro" id="IPR036388">
    <property type="entry name" value="WH-like_DNA-bd_sf"/>
</dbReference>
<proteinExistence type="predicted"/>
<organism evidence="3 4">
    <name type="scientific">Periplaneta americana</name>
    <name type="common">American cockroach</name>
    <name type="synonym">Blatta americana</name>
    <dbReference type="NCBI Taxonomy" id="6978"/>
    <lineage>
        <taxon>Eukaryota</taxon>
        <taxon>Metazoa</taxon>
        <taxon>Ecdysozoa</taxon>
        <taxon>Arthropoda</taxon>
        <taxon>Hexapoda</taxon>
        <taxon>Insecta</taxon>
        <taxon>Pterygota</taxon>
        <taxon>Neoptera</taxon>
        <taxon>Polyneoptera</taxon>
        <taxon>Dictyoptera</taxon>
        <taxon>Blattodea</taxon>
        <taxon>Blattoidea</taxon>
        <taxon>Blattidae</taxon>
        <taxon>Blattinae</taxon>
        <taxon>Periplaneta</taxon>
    </lineage>
</organism>
<sequence>MGKRKLSAGKRAAIVSLHTAGHGMRQIAKQEHVSLRNVHYTVMSAEQSDDITVFRIPTMTSLMLHRCRTGSISLQRWWQSSSVAISESDWFLYGAGISRRMTSCTVVSWRCVLLWFCCIVCNEHNTLASVAQTTTCTAAMIAIEPSSSFVPISLERDVIVVHRSGEIRNTLLVVVAAVLVVVVVLAIGAVVVAVSAVVLASSSSSGGGDSTGSINSSGGCSSSSDSNNSSGADRATPVASSDSGSGSGGGGSNSSSSTSTSSSPSTGSSDSNSSSRSGNSSSSTGSSNSGGGGGGGGKSSSSSSSSSSTGSSSSY</sequence>
<keyword evidence="2" id="KW-1133">Transmembrane helix</keyword>